<organism evidence="1 2">
    <name type="scientific">Candidatus Bacteroides intestinavium</name>
    <dbReference type="NCBI Taxonomy" id="2838469"/>
    <lineage>
        <taxon>Bacteria</taxon>
        <taxon>Pseudomonadati</taxon>
        <taxon>Bacteroidota</taxon>
        <taxon>Bacteroidia</taxon>
        <taxon>Bacteroidales</taxon>
        <taxon>Bacteroidaceae</taxon>
        <taxon>Bacteroides</taxon>
    </lineage>
</organism>
<gene>
    <name evidence="1" type="ORF">H9785_03190</name>
</gene>
<reference evidence="1" key="2">
    <citation type="submission" date="2021-04" db="EMBL/GenBank/DDBJ databases">
        <authorList>
            <person name="Gilroy R."/>
        </authorList>
    </citation>
    <scope>NUCLEOTIDE SEQUENCE</scope>
    <source>
        <strain evidence="1">ChiHecec1B25-7008</strain>
    </source>
</reference>
<dbReference type="Proteomes" id="UP000823860">
    <property type="component" value="Unassembled WGS sequence"/>
</dbReference>
<name>A0A9D2KS70_9BACE</name>
<evidence type="ECO:0000313" key="2">
    <source>
        <dbReference type="Proteomes" id="UP000823860"/>
    </source>
</evidence>
<sequence length="212" mass="24711">MTNQEHQKHIENVIKNTFEIIQDVYNHQKEKEGSLDESSKRSRIIFPNSCKGETRISEQELRFIFVEQLNKEIVAEGNAWDVYYSVETPTKGDKYCFKDKNPSYNEDGKGDPANFDLVIFDNKLQRIALIEFKANNPDEHDHQKDILKLNQSKELEGNPLRYFIEIVKNANKGTYNSLHDKINNKGEGIEFRCFSLKQGDITNQILHLEESK</sequence>
<comment type="caution">
    <text evidence="1">The sequence shown here is derived from an EMBL/GenBank/DDBJ whole genome shotgun (WGS) entry which is preliminary data.</text>
</comment>
<evidence type="ECO:0000313" key="1">
    <source>
        <dbReference type="EMBL" id="HJA82967.1"/>
    </source>
</evidence>
<proteinExistence type="predicted"/>
<accession>A0A9D2KS70</accession>
<dbReference type="AlphaFoldDB" id="A0A9D2KS70"/>
<protein>
    <submittedName>
        <fullName evidence="1">Uncharacterized protein</fullName>
    </submittedName>
</protein>
<reference evidence="1" key="1">
    <citation type="journal article" date="2021" name="PeerJ">
        <title>Extensive microbial diversity within the chicken gut microbiome revealed by metagenomics and culture.</title>
        <authorList>
            <person name="Gilroy R."/>
            <person name="Ravi A."/>
            <person name="Getino M."/>
            <person name="Pursley I."/>
            <person name="Horton D.L."/>
            <person name="Alikhan N.F."/>
            <person name="Baker D."/>
            <person name="Gharbi K."/>
            <person name="Hall N."/>
            <person name="Watson M."/>
            <person name="Adriaenssens E.M."/>
            <person name="Foster-Nyarko E."/>
            <person name="Jarju S."/>
            <person name="Secka A."/>
            <person name="Antonio M."/>
            <person name="Oren A."/>
            <person name="Chaudhuri R.R."/>
            <person name="La Ragione R."/>
            <person name="Hildebrand F."/>
            <person name="Pallen M.J."/>
        </authorList>
    </citation>
    <scope>NUCLEOTIDE SEQUENCE</scope>
    <source>
        <strain evidence="1">ChiHecec1B25-7008</strain>
    </source>
</reference>
<dbReference type="EMBL" id="DWZE01000042">
    <property type="protein sequence ID" value="HJA82967.1"/>
    <property type="molecule type" value="Genomic_DNA"/>
</dbReference>